<dbReference type="HOGENOM" id="CLU_1765983_0_0_14"/>
<dbReference type="KEGG" id="mha:HF1_09630"/>
<dbReference type="AlphaFoldDB" id="E8ZIK0"/>
<keyword evidence="2" id="KW-1185">Reference proteome</keyword>
<organism evidence="1 2">
    <name type="scientific">Mycoplasma haemofelis (strain Langford 1)</name>
    <name type="common">Haemobartonella felis</name>
    <dbReference type="NCBI Taxonomy" id="941640"/>
    <lineage>
        <taxon>Bacteria</taxon>
        <taxon>Bacillati</taxon>
        <taxon>Mycoplasmatota</taxon>
        <taxon>Mollicutes</taxon>
        <taxon>Mycoplasmataceae</taxon>
        <taxon>Mycoplasma</taxon>
    </lineage>
</organism>
<evidence type="ECO:0000313" key="2">
    <source>
        <dbReference type="Proteomes" id="UP000008637"/>
    </source>
</evidence>
<evidence type="ECO:0000313" key="1">
    <source>
        <dbReference type="EMBL" id="CBY92971.1"/>
    </source>
</evidence>
<reference evidence="1 2" key="1">
    <citation type="journal article" date="2011" name="J. Bacteriol.">
        <title>Complete genome sequence of Mycoplasma haemofelis, a hemotropic mycoplasma.</title>
        <authorList>
            <person name="Barker E.N."/>
            <person name="Helps C.R."/>
            <person name="Peters I.R."/>
            <person name="Darby A.C."/>
            <person name="Radford A.D."/>
            <person name="Tasker S."/>
        </authorList>
    </citation>
    <scope>NUCLEOTIDE SEQUENCE [LARGE SCALE GENOMIC DNA]</scope>
    <source>
        <strain evidence="1 2">Langford 1</strain>
    </source>
</reference>
<sequence length="147" mass="17082">MFLLNTVKWFTVSLTAAITGNNLINKFSPKEKIVFPRKLSRPNVYTKRLGKQALVKLDDNYFENKKCSVYKIDAPTENKVSVIESLELDSLAKEIKDETFLNAIRGACNKGSKNIYIYQDLKHWIYEERLQRDLVLSHNSKIVSRIR</sequence>
<dbReference type="OrthoDB" id="9842028at2"/>
<accession>E8ZIK0</accession>
<dbReference type="EMBL" id="FR773153">
    <property type="protein sequence ID" value="CBY92971.1"/>
    <property type="molecule type" value="Genomic_DNA"/>
</dbReference>
<dbReference type="Proteomes" id="UP000008637">
    <property type="component" value="Chromosome"/>
</dbReference>
<protein>
    <submittedName>
        <fullName evidence="1">Uncharacterized protein</fullName>
    </submittedName>
</protein>
<proteinExistence type="predicted"/>
<name>E8ZIK0_MYCHL</name>
<gene>
    <name evidence="1" type="ordered locus">HF1_09630</name>
</gene>